<accession>A0A2P6CFK0</accession>
<sequence length="257" mass="30094">MIICIVIVACLLLYCFQEKFIFLNGNSLDKKYSFRFSNTFDEVFIHTDNNNYINALHFKRPKPKGVVLFCHGNKGNLIKWGERISYLLEYNYEVLVFDYRNYGKSTGNYNENSMYCDALSVYNHLKKDFKEENIVVYGFSLGGTFATRIAAENTPKELVLEAPFYNFKKAAKFKFRWSPTFLLKYKFKSDKDIAKVTSPITIFHGNKDKTTSFKQSKRLLEQNTSIRNKYVEIDGGTHHNLKEFAIYNSILKEILER</sequence>
<dbReference type="Gene3D" id="3.40.50.1820">
    <property type="entry name" value="alpha/beta hydrolase"/>
    <property type="match status" value="1"/>
</dbReference>
<evidence type="ECO:0000313" key="2">
    <source>
        <dbReference type="EMBL" id="PQJ73646.1"/>
    </source>
</evidence>
<dbReference type="SUPFAM" id="SSF53474">
    <property type="entry name" value="alpha/beta-Hydrolases"/>
    <property type="match status" value="1"/>
</dbReference>
<reference evidence="2 3" key="1">
    <citation type="submission" date="2016-12" db="EMBL/GenBank/DDBJ databases">
        <title>Trade-off between light-utilization and light-protection in marine flavobacteria.</title>
        <authorList>
            <person name="Kumagai Y."/>
            <person name="Yoshizawa S."/>
            <person name="Kogure K."/>
            <person name="Iwasaki W."/>
        </authorList>
    </citation>
    <scope>NUCLEOTIDE SEQUENCE [LARGE SCALE GENOMIC DNA]</scope>
    <source>
        <strain evidence="2 3">KCTC 12100</strain>
    </source>
</reference>
<dbReference type="OrthoDB" id="9777090at2"/>
<keyword evidence="3" id="KW-1185">Reference proteome</keyword>
<name>A0A2P6CFK0_9FLAO</name>
<protein>
    <submittedName>
        <fullName evidence="2">Alpha/beta hydrolase</fullName>
    </submittedName>
</protein>
<evidence type="ECO:0000259" key="1">
    <source>
        <dbReference type="Pfam" id="PF12146"/>
    </source>
</evidence>
<keyword evidence="2" id="KW-0378">Hydrolase</keyword>
<evidence type="ECO:0000313" key="3">
    <source>
        <dbReference type="Proteomes" id="UP000247345"/>
    </source>
</evidence>
<proteinExistence type="predicted"/>
<feature type="domain" description="Serine aminopeptidase S33" evidence="1">
    <location>
        <begin position="62"/>
        <end position="174"/>
    </location>
</feature>
<dbReference type="InterPro" id="IPR022742">
    <property type="entry name" value="Hydrolase_4"/>
</dbReference>
<organism evidence="2 3">
    <name type="scientific">Polaribacter butkevichii</name>
    <dbReference type="NCBI Taxonomy" id="218490"/>
    <lineage>
        <taxon>Bacteria</taxon>
        <taxon>Pseudomonadati</taxon>
        <taxon>Bacteroidota</taxon>
        <taxon>Flavobacteriia</taxon>
        <taxon>Flavobacteriales</taxon>
        <taxon>Flavobacteriaceae</taxon>
    </lineage>
</organism>
<dbReference type="InterPro" id="IPR029058">
    <property type="entry name" value="AB_hydrolase_fold"/>
</dbReference>
<dbReference type="Pfam" id="PF12146">
    <property type="entry name" value="Hydrolase_4"/>
    <property type="match status" value="1"/>
</dbReference>
<comment type="caution">
    <text evidence="2">The sequence shown here is derived from an EMBL/GenBank/DDBJ whole genome shotgun (WGS) entry which is preliminary data.</text>
</comment>
<dbReference type="GO" id="GO:0016787">
    <property type="term" value="F:hydrolase activity"/>
    <property type="evidence" value="ECO:0007669"/>
    <property type="project" value="UniProtKB-KW"/>
</dbReference>
<dbReference type="AlphaFoldDB" id="A0A2P6CFK0"/>
<dbReference type="EMBL" id="MSCK01000001">
    <property type="protein sequence ID" value="PQJ73646.1"/>
    <property type="molecule type" value="Genomic_DNA"/>
</dbReference>
<dbReference type="PANTHER" id="PTHR12277">
    <property type="entry name" value="ALPHA/BETA HYDROLASE DOMAIN-CONTAINING PROTEIN"/>
    <property type="match status" value="1"/>
</dbReference>
<gene>
    <name evidence="2" type="ORF">BTO14_00325</name>
</gene>
<dbReference type="PANTHER" id="PTHR12277:SF81">
    <property type="entry name" value="PROTEIN ABHD13"/>
    <property type="match status" value="1"/>
</dbReference>
<dbReference type="Proteomes" id="UP000247345">
    <property type="component" value="Unassembled WGS sequence"/>
</dbReference>